<protein>
    <submittedName>
        <fullName evidence="2">Diguanylate cyclase</fullName>
    </submittedName>
</protein>
<dbReference type="InterPro" id="IPR043128">
    <property type="entry name" value="Rev_trsase/Diguanyl_cyclase"/>
</dbReference>
<dbReference type="Pfam" id="PF00990">
    <property type="entry name" value="GGDEF"/>
    <property type="match status" value="1"/>
</dbReference>
<accession>A0A3S0NX81</accession>
<proteinExistence type="predicted"/>
<comment type="caution">
    <text evidence="2">The sequence shown here is derived from an EMBL/GenBank/DDBJ whole genome shotgun (WGS) entry which is preliminary data.</text>
</comment>
<evidence type="ECO:0000259" key="1">
    <source>
        <dbReference type="Pfam" id="PF00990"/>
    </source>
</evidence>
<dbReference type="SUPFAM" id="SSF55073">
    <property type="entry name" value="Nucleotide cyclase"/>
    <property type="match status" value="1"/>
</dbReference>
<reference evidence="2" key="1">
    <citation type="submission" date="2018-12" db="EMBL/GenBank/DDBJ databases">
        <authorList>
            <person name="Jadhav K."/>
            <person name="Kushwaha B."/>
            <person name="Jadhav I."/>
        </authorList>
    </citation>
    <scope>NUCLEOTIDE SEQUENCE [LARGE SCALE GENOMIC DNA]</scope>
    <source>
        <strain evidence="2">SBS 10</strain>
    </source>
</reference>
<evidence type="ECO:0000313" key="2">
    <source>
        <dbReference type="EMBL" id="RUA22847.1"/>
    </source>
</evidence>
<dbReference type="EMBL" id="RXHI01000008">
    <property type="protein sequence ID" value="RUA22847.1"/>
    <property type="molecule type" value="Genomic_DNA"/>
</dbReference>
<dbReference type="Gene3D" id="3.30.70.270">
    <property type="match status" value="1"/>
</dbReference>
<organism evidence="2">
    <name type="scientific">Billgrantia gudaonensis</name>
    <dbReference type="NCBI Taxonomy" id="376427"/>
    <lineage>
        <taxon>Bacteria</taxon>
        <taxon>Pseudomonadati</taxon>
        <taxon>Pseudomonadota</taxon>
        <taxon>Gammaproteobacteria</taxon>
        <taxon>Oceanospirillales</taxon>
        <taxon>Halomonadaceae</taxon>
        <taxon>Billgrantia</taxon>
    </lineage>
</organism>
<dbReference type="AlphaFoldDB" id="A0A3S0NX81"/>
<gene>
    <name evidence="2" type="ORF">DSL92_03095</name>
</gene>
<dbReference type="InterPro" id="IPR029787">
    <property type="entry name" value="Nucleotide_cyclase"/>
</dbReference>
<sequence>MLDAELLACEHSHEPRCCSSTSITKRINDTHGHDAGDRVLYHLAQETLARLRTSDHLGRWVARVPDHRTELQPCMPPSILPVGCATR</sequence>
<feature type="domain" description="GGDEF" evidence="1">
    <location>
        <begin position="25"/>
        <end position="60"/>
    </location>
</feature>
<dbReference type="InterPro" id="IPR000160">
    <property type="entry name" value="GGDEF_dom"/>
</dbReference>
<name>A0A3S0NX81_9GAMM</name>